<name>A0ABV1RPH4_9BACT</name>
<dbReference type="EMBL" id="JBEOKT010000002">
    <property type="protein sequence ID" value="MER2996284.1"/>
    <property type="molecule type" value="Genomic_DNA"/>
</dbReference>
<proteinExistence type="predicted"/>
<protein>
    <recommendedName>
        <fullName evidence="3">DUF4288 domain-containing protein</fullName>
    </recommendedName>
</protein>
<dbReference type="RefSeq" id="WP_350410517.1">
    <property type="nucleotide sequence ID" value="NZ_JBEOKT010000002.1"/>
</dbReference>
<gene>
    <name evidence="1" type="ORF">ABS362_01925</name>
</gene>
<reference evidence="1 2" key="1">
    <citation type="submission" date="2024-06" db="EMBL/GenBank/DDBJ databases">
        <title>Pontibacter populi HYL7-15.</title>
        <authorList>
            <person name="Kim M.K."/>
        </authorList>
    </citation>
    <scope>NUCLEOTIDE SEQUENCE [LARGE SCALE GENOMIC DNA]</scope>
    <source>
        <strain evidence="1 2">HYL7-15</strain>
    </source>
</reference>
<keyword evidence="2" id="KW-1185">Reference proteome</keyword>
<dbReference type="Proteomes" id="UP001476807">
    <property type="component" value="Unassembled WGS sequence"/>
</dbReference>
<organism evidence="1 2">
    <name type="scientific">Pontibacter populi</name>
    <dbReference type="NCBI Taxonomy" id="890055"/>
    <lineage>
        <taxon>Bacteria</taxon>
        <taxon>Pseudomonadati</taxon>
        <taxon>Bacteroidota</taxon>
        <taxon>Cytophagia</taxon>
        <taxon>Cytophagales</taxon>
        <taxon>Hymenobacteraceae</taxon>
        <taxon>Pontibacter</taxon>
    </lineage>
</organism>
<comment type="caution">
    <text evidence="1">The sequence shown here is derived from an EMBL/GenBank/DDBJ whole genome shotgun (WGS) entry which is preliminary data.</text>
</comment>
<accession>A0ABV1RPH4</accession>
<evidence type="ECO:0000313" key="2">
    <source>
        <dbReference type="Proteomes" id="UP001476807"/>
    </source>
</evidence>
<evidence type="ECO:0008006" key="3">
    <source>
        <dbReference type="Google" id="ProtNLM"/>
    </source>
</evidence>
<evidence type="ECO:0000313" key="1">
    <source>
        <dbReference type="EMBL" id="MER2996284.1"/>
    </source>
</evidence>
<sequence>MYQLNAHVLPTESSSKYGQVEGAYAVVFINYADIDGAFELAKYYIENDGWEIDELEEEYLVFESPDDVEEDYLEFYNEALKDGYSLLFNCYERDESKENEGKEK</sequence>